<keyword evidence="1" id="KW-0732">Signal</keyword>
<sequence length="101" mass="10739">MKITVLPFAWLAATAVAQCGVPNGASCTQVGQIACEFNGGHMMSSLTCDLSNVRCIVAKIRSGLRAQSAPVLGRNVFVRRGLALLREESFRSLKTLGSLSQ</sequence>
<dbReference type="EMBL" id="JAQOWY010000124">
    <property type="protein sequence ID" value="KAK1850254.1"/>
    <property type="molecule type" value="Genomic_DNA"/>
</dbReference>
<feature type="signal peptide" evidence="1">
    <location>
        <begin position="1"/>
        <end position="17"/>
    </location>
</feature>
<dbReference type="AlphaFoldDB" id="A0AAD9AMI5"/>
<dbReference type="Proteomes" id="UP001243330">
    <property type="component" value="Unassembled WGS sequence"/>
</dbReference>
<keyword evidence="3" id="KW-1185">Reference proteome</keyword>
<evidence type="ECO:0000313" key="3">
    <source>
        <dbReference type="Proteomes" id="UP001243330"/>
    </source>
</evidence>
<evidence type="ECO:0000313" key="2">
    <source>
        <dbReference type="EMBL" id="KAK1850254.1"/>
    </source>
</evidence>
<accession>A0AAD9AMI5</accession>
<organism evidence="2 3">
    <name type="scientific">Colletotrichum chrysophilum</name>
    <dbReference type="NCBI Taxonomy" id="1836956"/>
    <lineage>
        <taxon>Eukaryota</taxon>
        <taxon>Fungi</taxon>
        <taxon>Dikarya</taxon>
        <taxon>Ascomycota</taxon>
        <taxon>Pezizomycotina</taxon>
        <taxon>Sordariomycetes</taxon>
        <taxon>Hypocreomycetidae</taxon>
        <taxon>Glomerellales</taxon>
        <taxon>Glomerellaceae</taxon>
        <taxon>Colletotrichum</taxon>
        <taxon>Colletotrichum gloeosporioides species complex</taxon>
    </lineage>
</organism>
<evidence type="ECO:0000256" key="1">
    <source>
        <dbReference type="SAM" id="SignalP"/>
    </source>
</evidence>
<proteinExistence type="predicted"/>
<feature type="chain" id="PRO_5041939015" evidence="1">
    <location>
        <begin position="18"/>
        <end position="101"/>
    </location>
</feature>
<reference evidence="2" key="1">
    <citation type="submission" date="2023-01" db="EMBL/GenBank/DDBJ databases">
        <title>Colletotrichum chrysophilum M932 genome sequence.</title>
        <authorList>
            <person name="Baroncelli R."/>
        </authorList>
    </citation>
    <scope>NUCLEOTIDE SEQUENCE</scope>
    <source>
        <strain evidence="2">M932</strain>
    </source>
</reference>
<protein>
    <submittedName>
        <fullName evidence="2">Uncharacterized protein</fullName>
    </submittedName>
</protein>
<comment type="caution">
    <text evidence="2">The sequence shown here is derived from an EMBL/GenBank/DDBJ whole genome shotgun (WGS) entry which is preliminary data.</text>
</comment>
<name>A0AAD9AMI5_9PEZI</name>
<gene>
    <name evidence="2" type="ORF">CCHR01_07159</name>
</gene>